<evidence type="ECO:0000313" key="1">
    <source>
        <dbReference type="EMBL" id="RST57383.1"/>
    </source>
</evidence>
<dbReference type="GO" id="GO:0000287">
    <property type="term" value="F:magnesium ion binding"/>
    <property type="evidence" value="ECO:0007669"/>
    <property type="project" value="InterPro"/>
</dbReference>
<sequence>MPKEMSPLLKSLEDFRVRLIKETGYSSEDLSYVPEINFRNKQSEPLEIDGFPAFRFSYPGTLPLYDAYDKEFQGLIRRMYLEATFNQYDFKAIEISYKRAVMVIEHHFKDASIRDLDNRNRKYLIDAVRATGLIPDDNAQVLTLFEEAYLTKRDPYIDVFVLERENLINFLEWRSKKRNDVDDEIIFSDVDINSIKEIEERENKTNVVACDSNPYWD</sequence>
<dbReference type="GO" id="GO:0006310">
    <property type="term" value="P:DNA recombination"/>
    <property type="evidence" value="ECO:0007669"/>
    <property type="project" value="InterPro"/>
</dbReference>
<dbReference type="RefSeq" id="WP_120118560.1">
    <property type="nucleotide sequence ID" value="NZ_QYTW02000035.1"/>
</dbReference>
<reference evidence="1 2" key="1">
    <citation type="submission" date="2018-12" db="EMBL/GenBank/DDBJ databases">
        <authorList>
            <person name="Sun L."/>
            <person name="Chen Z."/>
        </authorList>
    </citation>
    <scope>NUCLEOTIDE SEQUENCE [LARGE SCALE GENOMIC DNA]</scope>
    <source>
        <strain evidence="1 2">LMG 29736</strain>
    </source>
</reference>
<dbReference type="EMBL" id="QYTW02000035">
    <property type="protein sequence ID" value="RST57383.1"/>
    <property type="molecule type" value="Genomic_DNA"/>
</dbReference>
<dbReference type="SUPFAM" id="SSF103084">
    <property type="entry name" value="Holliday junction resolvase RusA"/>
    <property type="match status" value="1"/>
</dbReference>
<evidence type="ECO:0000313" key="2">
    <source>
        <dbReference type="Proteomes" id="UP000287296"/>
    </source>
</evidence>
<dbReference type="Proteomes" id="UP000287296">
    <property type="component" value="Unassembled WGS sequence"/>
</dbReference>
<dbReference type="OrthoDB" id="2476074at2"/>
<accession>A0A429X1X9</accession>
<protein>
    <submittedName>
        <fullName evidence="1">Uncharacterized protein</fullName>
    </submittedName>
</protein>
<name>A0A429X1X9_SIMTE</name>
<comment type="caution">
    <text evidence="1">The sequence shown here is derived from an EMBL/GenBank/DDBJ whole genome shotgun (WGS) entry which is preliminary data.</text>
</comment>
<dbReference type="AlphaFoldDB" id="A0A429X1X9"/>
<proteinExistence type="predicted"/>
<gene>
    <name evidence="1" type="ORF">D5F11_023015</name>
</gene>
<dbReference type="InterPro" id="IPR036614">
    <property type="entry name" value="RusA-like_sf"/>
</dbReference>
<dbReference type="Gene3D" id="3.30.1330.70">
    <property type="entry name" value="Holliday junction resolvase RusA"/>
    <property type="match status" value="1"/>
</dbReference>
<dbReference type="GO" id="GO:0006281">
    <property type="term" value="P:DNA repair"/>
    <property type="evidence" value="ECO:0007669"/>
    <property type="project" value="InterPro"/>
</dbReference>
<organism evidence="1 2">
    <name type="scientific">Siminovitchia terrae</name>
    <name type="common">Bacillus terrae</name>
    <dbReference type="NCBI Taxonomy" id="1914933"/>
    <lineage>
        <taxon>Bacteria</taxon>
        <taxon>Bacillati</taxon>
        <taxon>Bacillota</taxon>
        <taxon>Bacilli</taxon>
        <taxon>Bacillales</taxon>
        <taxon>Bacillaceae</taxon>
        <taxon>Siminovitchia</taxon>
    </lineage>
</organism>